<keyword evidence="4 5" id="KW-0472">Membrane</keyword>
<keyword evidence="3 5" id="KW-1133">Transmembrane helix</keyword>
<comment type="caution">
    <text evidence="6">The sequence shown here is derived from an EMBL/GenBank/DDBJ whole genome shotgun (WGS) entry which is preliminary data.</text>
</comment>
<evidence type="ECO:0000256" key="1">
    <source>
        <dbReference type="ARBA" id="ARBA00004141"/>
    </source>
</evidence>
<feature type="transmembrane region" description="Helical" evidence="5">
    <location>
        <begin position="112"/>
        <end position="136"/>
    </location>
</feature>
<evidence type="ECO:0000256" key="3">
    <source>
        <dbReference type="ARBA" id="ARBA00022989"/>
    </source>
</evidence>
<gene>
    <name evidence="6" type="ORF">DdX_07015</name>
</gene>
<dbReference type="AlphaFoldDB" id="A0AAD4N505"/>
<comment type="subcellular location">
    <subcellularLocation>
        <location evidence="1">Membrane</location>
        <topology evidence="1">Multi-pass membrane protein</topology>
    </subcellularLocation>
</comment>
<protein>
    <submittedName>
        <fullName evidence="6">Tat pathway signal sequence domain protein</fullName>
    </submittedName>
</protein>
<accession>A0AAD4N505</accession>
<evidence type="ECO:0000313" key="7">
    <source>
        <dbReference type="Proteomes" id="UP001201812"/>
    </source>
</evidence>
<evidence type="ECO:0000313" key="6">
    <source>
        <dbReference type="EMBL" id="KAI1717276.1"/>
    </source>
</evidence>
<dbReference type="PANTHER" id="PTHR10671">
    <property type="entry name" value="EPITHELIAL MEMBRANE PROTEIN-RELATED"/>
    <property type="match status" value="1"/>
</dbReference>
<feature type="transmembrane region" description="Helical" evidence="5">
    <location>
        <begin position="30"/>
        <end position="51"/>
    </location>
</feature>
<evidence type="ECO:0000256" key="2">
    <source>
        <dbReference type="ARBA" id="ARBA00022692"/>
    </source>
</evidence>
<dbReference type="GO" id="GO:0005886">
    <property type="term" value="C:plasma membrane"/>
    <property type="evidence" value="ECO:0007669"/>
    <property type="project" value="TreeGrafter"/>
</dbReference>
<sequence>MNLLDHAVDCKDSHVVNMKRYREVIWERRWMALACATALVSILIFIVAILLPDWAVIDFTNTNSEHVHIKLGIWGEYRTVNTSRRGAEWISHFPEPASGRYLRLAGVYLKHFYRAQAAFCIIGLVMMIFTNGMALYSFMHHRYMFKRLVAVLYFFTAMCTMMCIEILIKSIDEWNTEVAQKSYDSNWNYSAAKTDGKATYMARGVMIVYFIAAIIFAIGSRKQKGSRAATAEFEIEDRPVHCSRR</sequence>
<dbReference type="InterPro" id="IPR050579">
    <property type="entry name" value="PMP-22/EMP/MP20-like"/>
</dbReference>
<feature type="transmembrane region" description="Helical" evidence="5">
    <location>
        <begin position="148"/>
        <end position="168"/>
    </location>
</feature>
<feature type="transmembrane region" description="Helical" evidence="5">
    <location>
        <begin position="200"/>
        <end position="218"/>
    </location>
</feature>
<evidence type="ECO:0000256" key="4">
    <source>
        <dbReference type="ARBA" id="ARBA00023136"/>
    </source>
</evidence>
<evidence type="ECO:0000256" key="5">
    <source>
        <dbReference type="SAM" id="Phobius"/>
    </source>
</evidence>
<keyword evidence="7" id="KW-1185">Reference proteome</keyword>
<dbReference type="Proteomes" id="UP001201812">
    <property type="component" value="Unassembled WGS sequence"/>
</dbReference>
<dbReference type="PANTHER" id="PTHR10671:SF82">
    <property type="entry name" value="GH19567P"/>
    <property type="match status" value="1"/>
</dbReference>
<keyword evidence="2 5" id="KW-0812">Transmembrane</keyword>
<organism evidence="6 7">
    <name type="scientific">Ditylenchus destructor</name>
    <dbReference type="NCBI Taxonomy" id="166010"/>
    <lineage>
        <taxon>Eukaryota</taxon>
        <taxon>Metazoa</taxon>
        <taxon>Ecdysozoa</taxon>
        <taxon>Nematoda</taxon>
        <taxon>Chromadorea</taxon>
        <taxon>Rhabditida</taxon>
        <taxon>Tylenchina</taxon>
        <taxon>Tylenchomorpha</taxon>
        <taxon>Sphaerularioidea</taxon>
        <taxon>Anguinidae</taxon>
        <taxon>Anguininae</taxon>
        <taxon>Ditylenchus</taxon>
    </lineage>
</organism>
<name>A0AAD4N505_9BILA</name>
<reference evidence="6" key="1">
    <citation type="submission" date="2022-01" db="EMBL/GenBank/DDBJ databases">
        <title>Genome Sequence Resource for Two Populations of Ditylenchus destructor, the Migratory Endoparasitic Phytonematode.</title>
        <authorList>
            <person name="Zhang H."/>
            <person name="Lin R."/>
            <person name="Xie B."/>
        </authorList>
    </citation>
    <scope>NUCLEOTIDE SEQUENCE</scope>
    <source>
        <strain evidence="6">BazhouSP</strain>
    </source>
</reference>
<proteinExistence type="predicted"/>
<dbReference type="EMBL" id="JAKKPZ010000009">
    <property type="protein sequence ID" value="KAI1717276.1"/>
    <property type="molecule type" value="Genomic_DNA"/>
</dbReference>
<dbReference type="Gene3D" id="1.20.140.150">
    <property type="match status" value="1"/>
</dbReference>